<dbReference type="AlphaFoldDB" id="A0A4R9G7B1"/>
<proteinExistence type="predicted"/>
<reference evidence="1" key="1">
    <citation type="journal article" date="2019" name="PLoS Negl. Trop. Dis.">
        <title>Revisiting the worldwide diversity of Leptospira species in the environment.</title>
        <authorList>
            <person name="Vincent A.T."/>
            <person name="Schiettekatte O."/>
            <person name="Bourhy P."/>
            <person name="Veyrier F.J."/>
            <person name="Picardeau M."/>
        </authorList>
    </citation>
    <scope>NUCLEOTIDE SEQUENCE [LARGE SCALE GENOMIC DNA]</scope>
    <source>
        <strain evidence="1">SSS9</strain>
    </source>
</reference>
<evidence type="ECO:0000313" key="1">
    <source>
        <dbReference type="EMBL" id="TGK06677.1"/>
    </source>
</evidence>
<organism evidence="1 2">
    <name type="scientific">Leptospira semungkisensis</name>
    <dbReference type="NCBI Taxonomy" id="2484985"/>
    <lineage>
        <taxon>Bacteria</taxon>
        <taxon>Pseudomonadati</taxon>
        <taxon>Spirochaetota</taxon>
        <taxon>Spirochaetia</taxon>
        <taxon>Leptospirales</taxon>
        <taxon>Leptospiraceae</taxon>
        <taxon>Leptospira</taxon>
    </lineage>
</organism>
<dbReference type="RefSeq" id="WP_135583754.1">
    <property type="nucleotide sequence ID" value="NZ_RQEP01000005.1"/>
</dbReference>
<evidence type="ECO:0000313" key="2">
    <source>
        <dbReference type="Proteomes" id="UP000297453"/>
    </source>
</evidence>
<dbReference type="EMBL" id="RQEP01000005">
    <property type="protein sequence ID" value="TGK06677.1"/>
    <property type="molecule type" value="Genomic_DNA"/>
</dbReference>
<keyword evidence="2" id="KW-1185">Reference proteome</keyword>
<gene>
    <name evidence="1" type="ORF">EHO59_00610</name>
</gene>
<sequence>MKSASELVVIQLDNDAERKKNQTSDLEILQDVSPIYGDLTFLVVFAFDALSSDPALNWNLSD</sequence>
<accession>A0A4R9G7B1</accession>
<name>A0A4R9G7B1_9LEPT</name>
<dbReference type="Proteomes" id="UP000297453">
    <property type="component" value="Unassembled WGS sequence"/>
</dbReference>
<protein>
    <submittedName>
        <fullName evidence="1">Uncharacterized protein</fullName>
    </submittedName>
</protein>
<comment type="caution">
    <text evidence="1">The sequence shown here is derived from an EMBL/GenBank/DDBJ whole genome shotgun (WGS) entry which is preliminary data.</text>
</comment>